<keyword evidence="2" id="KW-1185">Reference proteome</keyword>
<evidence type="ECO:0000313" key="1">
    <source>
        <dbReference type="EMBL" id="EEQ27278.1"/>
    </source>
</evidence>
<reference evidence="2" key="1">
    <citation type="journal article" date="2012" name="MBio">
        <title>Comparative genome analysis of Trichophyton rubrum and related dermatophytes reveals candidate genes involved in infection.</title>
        <authorList>
            <person name="Martinez D.A."/>
            <person name="Oliver B.G."/>
            <person name="Graeser Y."/>
            <person name="Goldberg J.M."/>
            <person name="Li W."/>
            <person name="Martinez-Rossi N.M."/>
            <person name="Monod M."/>
            <person name="Shelest E."/>
            <person name="Barton R.C."/>
            <person name="Birch E."/>
            <person name="Brakhage A.A."/>
            <person name="Chen Z."/>
            <person name="Gurr S.J."/>
            <person name="Heiman D."/>
            <person name="Heitman J."/>
            <person name="Kosti I."/>
            <person name="Rossi A."/>
            <person name="Saif S."/>
            <person name="Samalova M."/>
            <person name="Saunders C.W."/>
            <person name="Shea T."/>
            <person name="Summerbell R.C."/>
            <person name="Xu J."/>
            <person name="Young S."/>
            <person name="Zeng Q."/>
            <person name="Birren B.W."/>
            <person name="Cuomo C.A."/>
            <person name="White T.C."/>
        </authorList>
    </citation>
    <scope>NUCLEOTIDE SEQUENCE [LARGE SCALE GENOMIC DNA]</scope>
    <source>
        <strain evidence="2">ATCC MYA-4605 / CBS 113480</strain>
    </source>
</reference>
<dbReference type="OrthoDB" id="5386595at2759"/>
<sequence length="498" mass="56542">MNSTPVHQDPAWTLPMIPPEHPLNLTIAAEAEKIYLAPSDFSFPNASRGSKKHCLETGSETMQDLAPWSWSEIRDLMGPPMKKHGTVGPSEKIVQVQHPLVQNLPLSPLSLAMSGSSSATSGAIPSPLRLDQELETSMLTFEAISPQEFLDDRVLKINCGLYGFDIVQETVKDSLNRKEISFSQATGLYHIILSWRSHFHRELVIIHRQRKIIEEEMAESISQCNDIEHVYREVLTGKMLRALPYLRATGSLHHETPHARLAGQYYSATRINEAGNEESYCHILGWAPPSLVVACRLVPDALSQDLLSHLFGVGEVPVNDPRNSITLDVHLARALNMGAIAIVPYLSSSEEYEWTIVVVDPTINNHFIYPGVLWKDIHRQPLKFQGDRRPATRYLYFRYVVTYLLYKRRLDPIPDIIQGPKSQDKLWPISGPFLRRSMFAKLALEIGRAPLPEIWYEHTTFDSDRHTRKETNHVQNWTSEEEDVLVLKLAAELLDNEI</sequence>
<gene>
    <name evidence="1" type="ORF">MCYG_00166</name>
</gene>
<name>C5FBU4_ARTOC</name>
<accession>C5FBU4</accession>
<dbReference type="GeneID" id="9230192"/>
<dbReference type="VEuPathDB" id="FungiDB:MCYG_00166"/>
<proteinExistence type="predicted"/>
<dbReference type="EMBL" id="DS995701">
    <property type="protein sequence ID" value="EEQ27278.1"/>
    <property type="molecule type" value="Genomic_DNA"/>
</dbReference>
<protein>
    <recommendedName>
        <fullName evidence="3">HNH nuclease domain-containing protein</fullName>
    </recommendedName>
</protein>
<dbReference type="eggNOG" id="ENOG502SR67">
    <property type="taxonomic scope" value="Eukaryota"/>
</dbReference>
<dbReference type="RefSeq" id="XP_002850062.1">
    <property type="nucleotide sequence ID" value="XM_002850016.1"/>
</dbReference>
<dbReference type="Proteomes" id="UP000002035">
    <property type="component" value="Unassembled WGS sequence"/>
</dbReference>
<evidence type="ECO:0000313" key="2">
    <source>
        <dbReference type="Proteomes" id="UP000002035"/>
    </source>
</evidence>
<evidence type="ECO:0008006" key="3">
    <source>
        <dbReference type="Google" id="ProtNLM"/>
    </source>
</evidence>
<dbReference type="STRING" id="554155.C5FBU4"/>
<organism evidence="1 2">
    <name type="scientific">Arthroderma otae (strain ATCC MYA-4605 / CBS 113480)</name>
    <name type="common">Microsporum canis</name>
    <dbReference type="NCBI Taxonomy" id="554155"/>
    <lineage>
        <taxon>Eukaryota</taxon>
        <taxon>Fungi</taxon>
        <taxon>Dikarya</taxon>
        <taxon>Ascomycota</taxon>
        <taxon>Pezizomycotina</taxon>
        <taxon>Eurotiomycetes</taxon>
        <taxon>Eurotiomycetidae</taxon>
        <taxon>Onygenales</taxon>
        <taxon>Arthrodermataceae</taxon>
        <taxon>Microsporum</taxon>
    </lineage>
</organism>
<dbReference type="AlphaFoldDB" id="C5FBU4"/>
<dbReference type="HOGENOM" id="CLU_547424_0_0_1"/>